<accession>A0A1T4QDD5</accession>
<dbReference type="Proteomes" id="UP000243297">
    <property type="component" value="Unassembled WGS sequence"/>
</dbReference>
<evidence type="ECO:0000256" key="3">
    <source>
        <dbReference type="ARBA" id="ARBA00022692"/>
    </source>
</evidence>
<evidence type="ECO:0000313" key="11">
    <source>
        <dbReference type="EMBL" id="SKA01752.1"/>
    </source>
</evidence>
<dbReference type="CDD" id="cd18540">
    <property type="entry name" value="ABC_6TM_exporter_like"/>
    <property type="match status" value="1"/>
</dbReference>
<dbReference type="InterPro" id="IPR027417">
    <property type="entry name" value="P-loop_NTPase"/>
</dbReference>
<dbReference type="InterPro" id="IPR036640">
    <property type="entry name" value="ABC1_TM_sf"/>
</dbReference>
<dbReference type="GO" id="GO:0015421">
    <property type="term" value="F:ABC-type oligopeptide transporter activity"/>
    <property type="evidence" value="ECO:0007669"/>
    <property type="project" value="TreeGrafter"/>
</dbReference>
<dbReference type="PANTHER" id="PTHR43394">
    <property type="entry name" value="ATP-DEPENDENT PERMEASE MDL1, MITOCHONDRIAL"/>
    <property type="match status" value="1"/>
</dbReference>
<dbReference type="EMBL" id="FUWY01000009">
    <property type="protein sequence ID" value="SKA01752.1"/>
    <property type="molecule type" value="Genomic_DNA"/>
</dbReference>
<dbReference type="CDD" id="cd03254">
    <property type="entry name" value="ABCC_Glucan_exporter_like"/>
    <property type="match status" value="1"/>
</dbReference>
<dbReference type="STRING" id="118967.SAMN02745191_2421"/>
<sequence length="612" mass="69575">MTSQFQEQEYNTNSLDTSLWRRILGMMKSQKKNLYMLFFLNFFIAILDVGFPFMNKIAIDYFVGNGIIDYKLTIFIVIFIVGIIAQAAIVYLFFLQAGKIEMNFAYEVREKAFHKLQSLSFSYFDKTPIGWLMARMTSDIGRLAEILSWSLMDLVWGFSVMVGVTIVMLIVNWKLALLVLIVVPILAYLSVWFQIRILKNYRSVRKINSRITSGFNEGITGAKTTKTLVLEEKNFREFEEETQNMRRSSIKAATLSALFMPLVMGLGSISTAAILWYGGYEVLLGTLQFGTLMMFTQYATQFFEPLRQIARLIAELQMAQASAERVLSLLDSQPDIVDKPEVIEKYGTLFDPKTENYEPIKGNVEFRNVSFHYLPGEPVLKNFNLTVKEGQTVALVGETGSGKSTIVNLLCRFYEPVEGQILIDGVEYRDRSLGWLRSRLGYVLQSPHLFSGTIKENIRFGRLDATDEEIIDACQLVNAHEFITKLENGYETEVGEGGGKLSTGQKQLISFARAVLVNPRIFVLDEATSSIDTETEQIIQHTIDHVLTHHTSFIIAHRLSTIVNADIILVIKKGIVVESGTHSELMAKKGYYYRLYTNQFNEDLENKLLHKG</sequence>
<reference evidence="12" key="1">
    <citation type="submission" date="2017-02" db="EMBL/GenBank/DDBJ databases">
        <authorList>
            <person name="Varghese N."/>
            <person name="Submissions S."/>
        </authorList>
    </citation>
    <scope>NUCLEOTIDE SEQUENCE [LARGE SCALE GENOMIC DNA]</scope>
    <source>
        <strain evidence="12">ATCC 25662</strain>
    </source>
</reference>
<evidence type="ECO:0000259" key="9">
    <source>
        <dbReference type="PROSITE" id="PS50893"/>
    </source>
</evidence>
<dbReference type="OrthoDB" id="9760358at2"/>
<dbReference type="PROSITE" id="PS50893">
    <property type="entry name" value="ABC_TRANSPORTER_2"/>
    <property type="match status" value="1"/>
</dbReference>
<dbReference type="AlphaFoldDB" id="A0A1T4QDD5"/>
<dbReference type="PANTHER" id="PTHR43394:SF1">
    <property type="entry name" value="ATP-BINDING CASSETTE SUB-FAMILY B MEMBER 10, MITOCHONDRIAL"/>
    <property type="match status" value="1"/>
</dbReference>
<feature type="transmembrane region" description="Helical" evidence="8">
    <location>
        <begin position="255"/>
        <end position="277"/>
    </location>
</feature>
<evidence type="ECO:0000256" key="8">
    <source>
        <dbReference type="SAM" id="Phobius"/>
    </source>
</evidence>
<dbReference type="FunFam" id="3.40.50.300:FF:000287">
    <property type="entry name" value="Multidrug ABC transporter ATP-binding protein"/>
    <property type="match status" value="1"/>
</dbReference>
<evidence type="ECO:0000259" key="10">
    <source>
        <dbReference type="PROSITE" id="PS50929"/>
    </source>
</evidence>
<dbReference type="SMART" id="SM00382">
    <property type="entry name" value="AAA"/>
    <property type="match status" value="1"/>
</dbReference>
<evidence type="ECO:0000256" key="6">
    <source>
        <dbReference type="ARBA" id="ARBA00022989"/>
    </source>
</evidence>
<proteinExistence type="predicted"/>
<keyword evidence="6 8" id="KW-1133">Transmembrane helix</keyword>
<protein>
    <submittedName>
        <fullName evidence="11">ATP-binding cassette, subfamily B</fullName>
    </submittedName>
</protein>
<keyword evidence="4" id="KW-0547">Nucleotide-binding</keyword>
<keyword evidence="3 8" id="KW-0812">Transmembrane</keyword>
<keyword evidence="7 8" id="KW-0472">Membrane</keyword>
<dbReference type="InterPro" id="IPR011527">
    <property type="entry name" value="ABC1_TM_dom"/>
</dbReference>
<dbReference type="Pfam" id="PF00005">
    <property type="entry name" value="ABC_tran"/>
    <property type="match status" value="1"/>
</dbReference>
<feature type="transmembrane region" description="Helical" evidence="8">
    <location>
        <begin position="146"/>
        <end position="170"/>
    </location>
</feature>
<dbReference type="GO" id="GO:0005524">
    <property type="term" value="F:ATP binding"/>
    <property type="evidence" value="ECO:0007669"/>
    <property type="project" value="UniProtKB-KW"/>
</dbReference>
<feature type="domain" description="ABC transmembrane type-1" evidence="10">
    <location>
        <begin position="37"/>
        <end position="318"/>
    </location>
</feature>
<dbReference type="Pfam" id="PF00664">
    <property type="entry name" value="ABC_membrane"/>
    <property type="match status" value="1"/>
</dbReference>
<name>A0A1T4QDD5_9FIRM</name>
<dbReference type="InterPro" id="IPR039421">
    <property type="entry name" value="Type_1_exporter"/>
</dbReference>
<comment type="subcellular location">
    <subcellularLocation>
        <location evidence="1">Cell membrane</location>
        <topology evidence="1">Multi-pass membrane protein</topology>
    </subcellularLocation>
</comment>
<feature type="transmembrane region" description="Helical" evidence="8">
    <location>
        <begin position="74"/>
        <end position="94"/>
    </location>
</feature>
<evidence type="ECO:0000256" key="2">
    <source>
        <dbReference type="ARBA" id="ARBA00022448"/>
    </source>
</evidence>
<feature type="transmembrane region" description="Helical" evidence="8">
    <location>
        <begin position="176"/>
        <end position="195"/>
    </location>
</feature>
<evidence type="ECO:0000256" key="7">
    <source>
        <dbReference type="ARBA" id="ARBA00023136"/>
    </source>
</evidence>
<evidence type="ECO:0000256" key="5">
    <source>
        <dbReference type="ARBA" id="ARBA00022840"/>
    </source>
</evidence>
<dbReference type="Gene3D" id="1.20.1560.10">
    <property type="entry name" value="ABC transporter type 1, transmembrane domain"/>
    <property type="match status" value="1"/>
</dbReference>
<evidence type="ECO:0000313" key="12">
    <source>
        <dbReference type="Proteomes" id="UP000243297"/>
    </source>
</evidence>
<dbReference type="RefSeq" id="WP_078712802.1">
    <property type="nucleotide sequence ID" value="NZ_FUWY01000009.1"/>
</dbReference>
<dbReference type="GO" id="GO:0016887">
    <property type="term" value="F:ATP hydrolysis activity"/>
    <property type="evidence" value="ECO:0007669"/>
    <property type="project" value="InterPro"/>
</dbReference>
<dbReference type="InterPro" id="IPR003593">
    <property type="entry name" value="AAA+_ATPase"/>
</dbReference>
<dbReference type="GO" id="GO:0005886">
    <property type="term" value="C:plasma membrane"/>
    <property type="evidence" value="ECO:0007669"/>
    <property type="project" value="UniProtKB-SubCell"/>
</dbReference>
<keyword evidence="2" id="KW-0813">Transport</keyword>
<organism evidence="11 12">
    <name type="scientific">Anaerorhabdus furcosa</name>
    <dbReference type="NCBI Taxonomy" id="118967"/>
    <lineage>
        <taxon>Bacteria</taxon>
        <taxon>Bacillati</taxon>
        <taxon>Bacillota</taxon>
        <taxon>Erysipelotrichia</taxon>
        <taxon>Erysipelotrichales</taxon>
        <taxon>Erysipelotrichaceae</taxon>
        <taxon>Anaerorhabdus</taxon>
    </lineage>
</organism>
<dbReference type="PROSITE" id="PS50929">
    <property type="entry name" value="ABC_TM1F"/>
    <property type="match status" value="1"/>
</dbReference>
<dbReference type="InterPro" id="IPR003439">
    <property type="entry name" value="ABC_transporter-like_ATP-bd"/>
</dbReference>
<evidence type="ECO:0000256" key="1">
    <source>
        <dbReference type="ARBA" id="ARBA00004651"/>
    </source>
</evidence>
<keyword evidence="12" id="KW-1185">Reference proteome</keyword>
<dbReference type="SUPFAM" id="SSF90123">
    <property type="entry name" value="ABC transporter transmembrane region"/>
    <property type="match status" value="1"/>
</dbReference>
<feature type="domain" description="ABC transporter" evidence="9">
    <location>
        <begin position="364"/>
        <end position="598"/>
    </location>
</feature>
<dbReference type="Gene3D" id="3.40.50.300">
    <property type="entry name" value="P-loop containing nucleotide triphosphate hydrolases"/>
    <property type="match status" value="1"/>
</dbReference>
<keyword evidence="5 11" id="KW-0067">ATP-binding</keyword>
<feature type="transmembrane region" description="Helical" evidence="8">
    <location>
        <begin position="34"/>
        <end position="54"/>
    </location>
</feature>
<evidence type="ECO:0000256" key="4">
    <source>
        <dbReference type="ARBA" id="ARBA00022741"/>
    </source>
</evidence>
<gene>
    <name evidence="11" type="ORF">SAMN02745191_2421</name>
</gene>
<dbReference type="SUPFAM" id="SSF52540">
    <property type="entry name" value="P-loop containing nucleoside triphosphate hydrolases"/>
    <property type="match status" value="1"/>
</dbReference>